<organism evidence="2 3">
    <name type="scientific">Kouleothrix aurantiaca</name>
    <dbReference type="NCBI Taxonomy" id="186479"/>
    <lineage>
        <taxon>Bacteria</taxon>
        <taxon>Bacillati</taxon>
        <taxon>Chloroflexota</taxon>
        <taxon>Chloroflexia</taxon>
        <taxon>Chloroflexales</taxon>
        <taxon>Roseiflexineae</taxon>
        <taxon>Roseiflexaceae</taxon>
        <taxon>Kouleothrix</taxon>
    </lineage>
</organism>
<dbReference type="InterPro" id="IPR036291">
    <property type="entry name" value="NAD(P)-bd_dom_sf"/>
</dbReference>
<proteinExistence type="predicted"/>
<dbReference type="Pfam" id="PF19328">
    <property type="entry name" value="DAP_DH_C"/>
    <property type="match status" value="1"/>
</dbReference>
<gene>
    <name evidence="2" type="ORF">SE17_31775</name>
</gene>
<accession>A0A0P9CUB4</accession>
<evidence type="ECO:0000313" key="2">
    <source>
        <dbReference type="EMBL" id="KPV49583.1"/>
    </source>
</evidence>
<dbReference type="SUPFAM" id="SSF51735">
    <property type="entry name" value="NAD(P)-binding Rossmann-fold domains"/>
    <property type="match status" value="1"/>
</dbReference>
<dbReference type="InterPro" id="IPR045760">
    <property type="entry name" value="DAP_DH_C"/>
</dbReference>
<feature type="domain" description="2,4-diaminopentanoate dehydrogenase C-terminal" evidence="1">
    <location>
        <begin position="144"/>
        <end position="240"/>
    </location>
</feature>
<keyword evidence="3" id="KW-1185">Reference proteome</keyword>
<dbReference type="CDD" id="cd24146">
    <property type="entry name" value="nat-AmDH_N_like"/>
    <property type="match status" value="1"/>
</dbReference>
<dbReference type="Proteomes" id="UP000050509">
    <property type="component" value="Unassembled WGS sequence"/>
</dbReference>
<sequence length="241" mass="25024">MTTRVVCYGLGPIGMGIARLAAGRSGIAIVGAIDVDPQKVGKPLSVLLGSSAPALRDEVRVSGDAAATLAETKPDVVLHATSSSLANVRDQLAQIAKAGAHVVSTCEELSFPWTAQPQLAAELDAIARRAGVALLGTGINPGYAMDALPLMLTAPCASVRAVRVLRVVDAGRRRGPLQRKVGAGLTPEQFAERVEAGVVRHVGLPESLHMLATGLGWQLDRSEDSIGAVLAEQPITTEYVT</sequence>
<comment type="caution">
    <text evidence="2">The sequence shown here is derived from an EMBL/GenBank/DDBJ whole genome shotgun (WGS) entry which is preliminary data.</text>
</comment>
<protein>
    <submittedName>
        <fullName evidence="2">Dihydrodipicolinate reductase</fullName>
    </submittedName>
</protein>
<reference evidence="2 3" key="1">
    <citation type="submission" date="2015-09" db="EMBL/GenBank/DDBJ databases">
        <title>Draft genome sequence of Kouleothrix aurantiaca JCM 19913.</title>
        <authorList>
            <person name="Hemp J."/>
        </authorList>
    </citation>
    <scope>NUCLEOTIDE SEQUENCE [LARGE SCALE GENOMIC DNA]</scope>
    <source>
        <strain evidence="2 3">COM-B</strain>
    </source>
</reference>
<feature type="non-terminal residue" evidence="2">
    <location>
        <position position="241"/>
    </location>
</feature>
<dbReference type="Gene3D" id="3.40.50.720">
    <property type="entry name" value="NAD(P)-binding Rossmann-like Domain"/>
    <property type="match status" value="1"/>
</dbReference>
<dbReference type="EMBL" id="LJCR01001874">
    <property type="protein sequence ID" value="KPV49583.1"/>
    <property type="molecule type" value="Genomic_DNA"/>
</dbReference>
<name>A0A0P9CUB4_9CHLR</name>
<evidence type="ECO:0000313" key="3">
    <source>
        <dbReference type="Proteomes" id="UP000050509"/>
    </source>
</evidence>
<dbReference type="AlphaFoldDB" id="A0A0P9CUB4"/>
<evidence type="ECO:0000259" key="1">
    <source>
        <dbReference type="Pfam" id="PF19328"/>
    </source>
</evidence>